<dbReference type="InterPro" id="IPR036866">
    <property type="entry name" value="RibonucZ/Hydroxyglut_hydro"/>
</dbReference>
<organism evidence="6 7">
    <name type="scientific">Mycena albidolilacea</name>
    <dbReference type="NCBI Taxonomy" id="1033008"/>
    <lineage>
        <taxon>Eukaryota</taxon>
        <taxon>Fungi</taxon>
        <taxon>Dikarya</taxon>
        <taxon>Basidiomycota</taxon>
        <taxon>Agaricomycotina</taxon>
        <taxon>Agaricomycetes</taxon>
        <taxon>Agaricomycetidae</taxon>
        <taxon>Agaricales</taxon>
        <taxon>Marasmiineae</taxon>
        <taxon>Mycenaceae</taxon>
        <taxon>Mycena</taxon>
    </lineage>
</organism>
<dbReference type="EMBL" id="JARIHO010000005">
    <property type="protein sequence ID" value="KAJ7360878.1"/>
    <property type="molecule type" value="Genomic_DNA"/>
</dbReference>
<keyword evidence="2" id="KW-0479">Metal-binding</keyword>
<name>A0AAD7EZV2_9AGAR</name>
<dbReference type="Gene3D" id="3.60.15.10">
    <property type="entry name" value="Ribonuclease Z/Hydroxyacylglutathione hydrolase-like"/>
    <property type="match status" value="1"/>
</dbReference>
<evidence type="ECO:0000313" key="7">
    <source>
        <dbReference type="Proteomes" id="UP001218218"/>
    </source>
</evidence>
<protein>
    <submittedName>
        <fullName evidence="6">Beta-lactamase-like protein</fullName>
    </submittedName>
</protein>
<evidence type="ECO:0000313" key="6">
    <source>
        <dbReference type="EMBL" id="KAJ7360878.1"/>
    </source>
</evidence>
<accession>A0AAD7EZV2</accession>
<dbReference type="PANTHER" id="PTHR23131">
    <property type="entry name" value="ENDORIBONUCLEASE LACTB2"/>
    <property type="match status" value="1"/>
</dbReference>
<dbReference type="GO" id="GO:0044550">
    <property type="term" value="P:secondary metabolite biosynthetic process"/>
    <property type="evidence" value="ECO:0007669"/>
    <property type="project" value="TreeGrafter"/>
</dbReference>
<evidence type="ECO:0000256" key="2">
    <source>
        <dbReference type="ARBA" id="ARBA00022723"/>
    </source>
</evidence>
<proteinExistence type="inferred from homology"/>
<dbReference type="Proteomes" id="UP001218218">
    <property type="component" value="Unassembled WGS sequence"/>
</dbReference>
<dbReference type="GO" id="GO:0046872">
    <property type="term" value="F:metal ion binding"/>
    <property type="evidence" value="ECO:0007669"/>
    <property type="project" value="UniProtKB-KW"/>
</dbReference>
<comment type="caution">
    <text evidence="6">The sequence shown here is derived from an EMBL/GenBank/DDBJ whole genome shotgun (WGS) entry which is preliminary data.</text>
</comment>
<evidence type="ECO:0000256" key="1">
    <source>
        <dbReference type="ARBA" id="ARBA00006759"/>
    </source>
</evidence>
<dbReference type="InterPro" id="IPR050662">
    <property type="entry name" value="Sec-metab_biosynth-thioest"/>
</dbReference>
<dbReference type="InterPro" id="IPR041516">
    <property type="entry name" value="LACTB2_WH"/>
</dbReference>
<dbReference type="SMART" id="SM00849">
    <property type="entry name" value="Lactamase_B"/>
    <property type="match status" value="1"/>
</dbReference>
<keyword evidence="3" id="KW-0378">Hydrolase</keyword>
<dbReference type="PANTHER" id="PTHR23131:SF0">
    <property type="entry name" value="ENDORIBONUCLEASE LACTB2"/>
    <property type="match status" value="1"/>
</dbReference>
<dbReference type="AlphaFoldDB" id="A0AAD7EZV2"/>
<dbReference type="Pfam" id="PF00753">
    <property type="entry name" value="Lactamase_B"/>
    <property type="match status" value="1"/>
</dbReference>
<evidence type="ECO:0000256" key="3">
    <source>
        <dbReference type="ARBA" id="ARBA00022801"/>
    </source>
</evidence>
<dbReference type="InterPro" id="IPR047921">
    <property type="entry name" value="LACTB2-like_MBL-fold"/>
</dbReference>
<keyword evidence="7" id="KW-1185">Reference proteome</keyword>
<comment type="similarity">
    <text evidence="1">Belongs to the metallo-beta-lactamase superfamily. Glyoxalase II family.</text>
</comment>
<dbReference type="Pfam" id="PF17778">
    <property type="entry name" value="WHD_BLACT"/>
    <property type="match status" value="1"/>
</dbReference>
<dbReference type="GO" id="GO:0016787">
    <property type="term" value="F:hydrolase activity"/>
    <property type="evidence" value="ECO:0007669"/>
    <property type="project" value="UniProtKB-KW"/>
</dbReference>
<evidence type="ECO:0000259" key="5">
    <source>
        <dbReference type="SMART" id="SM00849"/>
    </source>
</evidence>
<feature type="domain" description="Metallo-beta-lactamase" evidence="5">
    <location>
        <begin position="32"/>
        <end position="243"/>
    </location>
</feature>
<dbReference type="InterPro" id="IPR001279">
    <property type="entry name" value="Metallo-B-lactamas"/>
</dbReference>
<gene>
    <name evidence="6" type="ORF">DFH08DRAFT_951519</name>
</gene>
<sequence length="348" mass="37404">MDKLEALASVSRLSENVVRVLGQNPGKFTLQGTNTYIIGQRRPFTLVDTGEGREEYIPHLESALKDARGPLDATNTDADVSDIVISHWHHDHVGGLPAVLALLRRLWDERNVSATFRPPRLHKFPAPATLSPNPHNTLPALLSALLPGSYTPSPDGSPFHDLHDGQVLSPSSPSSQLRVLHTPGHTVDSIALHVPADDALYTADTVLGQGTAVFEDLAAYIASLRRMLAFAEAEGARTLYPGHGPVVKDGGAVIATYIKHRLEREAQIVGVLRSPPPVASAAAGDSDGGGHPWTTWTLVATIYAAYPESLWLPAARGVMLHLEKLEADGVVKRLGGEGTDTRWEFVGQ</sequence>
<dbReference type="InterPro" id="IPR036388">
    <property type="entry name" value="WH-like_DNA-bd_sf"/>
</dbReference>
<dbReference type="Gene3D" id="1.10.10.10">
    <property type="entry name" value="Winged helix-like DNA-binding domain superfamily/Winged helix DNA-binding domain"/>
    <property type="match status" value="1"/>
</dbReference>
<dbReference type="SUPFAM" id="SSF56281">
    <property type="entry name" value="Metallo-hydrolase/oxidoreductase"/>
    <property type="match status" value="1"/>
</dbReference>
<dbReference type="CDD" id="cd07722">
    <property type="entry name" value="LACTB2-like_MBL-fold"/>
    <property type="match status" value="1"/>
</dbReference>
<keyword evidence="4" id="KW-0862">Zinc</keyword>
<evidence type="ECO:0000256" key="4">
    <source>
        <dbReference type="ARBA" id="ARBA00022833"/>
    </source>
</evidence>
<reference evidence="6" key="1">
    <citation type="submission" date="2023-03" db="EMBL/GenBank/DDBJ databases">
        <title>Massive genome expansion in bonnet fungi (Mycena s.s.) driven by repeated elements and novel gene families across ecological guilds.</title>
        <authorList>
            <consortium name="Lawrence Berkeley National Laboratory"/>
            <person name="Harder C.B."/>
            <person name="Miyauchi S."/>
            <person name="Viragh M."/>
            <person name="Kuo A."/>
            <person name="Thoen E."/>
            <person name="Andreopoulos B."/>
            <person name="Lu D."/>
            <person name="Skrede I."/>
            <person name="Drula E."/>
            <person name="Henrissat B."/>
            <person name="Morin E."/>
            <person name="Kohler A."/>
            <person name="Barry K."/>
            <person name="LaButti K."/>
            <person name="Morin E."/>
            <person name="Salamov A."/>
            <person name="Lipzen A."/>
            <person name="Mereny Z."/>
            <person name="Hegedus B."/>
            <person name="Baldrian P."/>
            <person name="Stursova M."/>
            <person name="Weitz H."/>
            <person name="Taylor A."/>
            <person name="Grigoriev I.V."/>
            <person name="Nagy L.G."/>
            <person name="Martin F."/>
            <person name="Kauserud H."/>
        </authorList>
    </citation>
    <scope>NUCLEOTIDE SEQUENCE</scope>
    <source>
        <strain evidence="6">CBHHK002</strain>
    </source>
</reference>